<reference evidence="1 2" key="1">
    <citation type="journal article" date="2008" name="Int. J. Syst. Evol. Microbiol.">
        <title>Neptunomonas japonica sp. nov., an Osedax japonicus symbiont-like bacterium isolated from sediment adjacent to sperm whale carcasses off Kagoshima, Japan.</title>
        <authorList>
            <person name="Miyazaki M."/>
            <person name="Nogi Y."/>
            <person name="Fujiwara Y."/>
            <person name="Kawato M."/>
            <person name="Kubokawa K."/>
            <person name="Horikoshi K."/>
        </authorList>
    </citation>
    <scope>NUCLEOTIDE SEQUENCE [LARGE SCALE GENOMIC DNA]</scope>
    <source>
        <strain evidence="1 2">JAMM 1380</strain>
    </source>
</reference>
<evidence type="ECO:0000313" key="2">
    <source>
        <dbReference type="Proteomes" id="UP000595332"/>
    </source>
</evidence>
<name>A0A7R6PA63_9GAMM</name>
<sequence>MSVLFRRVVGCSVLVLMFPLVSESAEKSRVGLEKMKLASSVGAKCSGFYDGVFALLHNLDQAADHQALGVIQKNWPGINKRYLFRQSTSTMLMTGIFIKQMNQKFTLKESFSFQSFSQDYVLSRKSAMAWKDGKTDNEEQKRQHQQCEHILQITKNNGTLSDRVINAAMQKRSVALGVDLKSMD</sequence>
<gene>
    <name evidence="1" type="ORF">NEJAP_2130</name>
</gene>
<organism evidence="1 2">
    <name type="scientific">Neptunomonas japonica JAMM 1380</name>
    <dbReference type="NCBI Taxonomy" id="1441457"/>
    <lineage>
        <taxon>Bacteria</taxon>
        <taxon>Pseudomonadati</taxon>
        <taxon>Pseudomonadota</taxon>
        <taxon>Gammaproteobacteria</taxon>
        <taxon>Oceanospirillales</taxon>
        <taxon>Oceanospirillaceae</taxon>
        <taxon>Neptunomonas</taxon>
    </lineage>
</organism>
<dbReference type="KEGG" id="njp:NEJAP_2130"/>
<protein>
    <submittedName>
        <fullName evidence="1">Uncharacterized protein</fullName>
    </submittedName>
</protein>
<dbReference type="Proteomes" id="UP000595332">
    <property type="component" value="Chromosome"/>
</dbReference>
<proteinExistence type="predicted"/>
<evidence type="ECO:0000313" key="1">
    <source>
        <dbReference type="EMBL" id="BBB30078.1"/>
    </source>
</evidence>
<dbReference type="EMBL" id="AP014546">
    <property type="protein sequence ID" value="BBB30078.1"/>
    <property type="molecule type" value="Genomic_DNA"/>
</dbReference>
<keyword evidence="2" id="KW-1185">Reference proteome</keyword>
<dbReference type="RefSeq" id="WP_201347293.1">
    <property type="nucleotide sequence ID" value="NZ_AP014546.1"/>
</dbReference>
<accession>A0A7R6PA63</accession>
<dbReference type="AlphaFoldDB" id="A0A7R6PA63"/>